<name>F3UA65_STRSA</name>
<organism evidence="1 2">
    <name type="scientific">Streptococcus sanguinis SK1056</name>
    <dbReference type="NCBI Taxonomy" id="888820"/>
    <lineage>
        <taxon>Bacteria</taxon>
        <taxon>Bacillati</taxon>
        <taxon>Bacillota</taxon>
        <taxon>Bacilli</taxon>
        <taxon>Lactobacillales</taxon>
        <taxon>Streptococcaceae</taxon>
        <taxon>Streptococcus</taxon>
    </lineage>
</organism>
<gene>
    <name evidence="1" type="ORF">HMPREF9393_0874</name>
</gene>
<dbReference type="AlphaFoldDB" id="F3UA65"/>
<protein>
    <recommendedName>
        <fullName evidence="3">DUF4176 domain-containing protein</fullName>
    </recommendedName>
</protein>
<dbReference type="InterPro" id="IPR025233">
    <property type="entry name" value="DUF4176"/>
</dbReference>
<comment type="caution">
    <text evidence="1">The sequence shown here is derived from an EMBL/GenBank/DDBJ whole genome shotgun (WGS) entry which is preliminary data.</text>
</comment>
<dbReference type="PATRIC" id="fig|888820.3.peg.856"/>
<dbReference type="Pfam" id="PF13780">
    <property type="entry name" value="DUF4176"/>
    <property type="match status" value="1"/>
</dbReference>
<dbReference type="Proteomes" id="UP000004171">
    <property type="component" value="Unassembled WGS sequence"/>
</dbReference>
<evidence type="ECO:0008006" key="3">
    <source>
        <dbReference type="Google" id="ProtNLM"/>
    </source>
</evidence>
<evidence type="ECO:0000313" key="1">
    <source>
        <dbReference type="EMBL" id="EGJ39252.1"/>
    </source>
</evidence>
<dbReference type="EMBL" id="AFFL01000002">
    <property type="protein sequence ID" value="EGJ39252.1"/>
    <property type="molecule type" value="Genomic_DNA"/>
</dbReference>
<proteinExistence type="predicted"/>
<evidence type="ECO:0000313" key="2">
    <source>
        <dbReference type="Proteomes" id="UP000004171"/>
    </source>
</evidence>
<accession>F3UA65</accession>
<dbReference type="HOGENOM" id="CLU_2940009_0_0_9"/>
<sequence>MEEIYMFEKNMLPLGSVVILEEGMQKLIIIGRGVIYDDPELGEERFAAIYQFRWLACRSI</sequence>
<reference evidence="1 2" key="1">
    <citation type="submission" date="2011-03" db="EMBL/GenBank/DDBJ databases">
        <authorList>
            <person name="Muzny D."/>
            <person name="Qin X."/>
            <person name="Deng J."/>
            <person name="Jiang H."/>
            <person name="Liu Y."/>
            <person name="Qu J."/>
            <person name="Song X.-Z."/>
            <person name="Zhang L."/>
            <person name="Thornton R."/>
            <person name="Coyle M."/>
            <person name="Francisco L."/>
            <person name="Jackson L."/>
            <person name="Javaid M."/>
            <person name="Korchina V."/>
            <person name="Kovar C."/>
            <person name="Mata R."/>
            <person name="Mathew T."/>
            <person name="Ngo R."/>
            <person name="Nguyen L."/>
            <person name="Nguyen N."/>
            <person name="Okwuonu G."/>
            <person name="Ongeri F."/>
            <person name="Pham C."/>
            <person name="Simmons D."/>
            <person name="Wilczek-Boney K."/>
            <person name="Hale W."/>
            <person name="Jakkamsetti A."/>
            <person name="Pham P."/>
            <person name="Ruth R."/>
            <person name="San Lucas F."/>
            <person name="Warren J."/>
            <person name="Zhang J."/>
            <person name="Zhao Z."/>
            <person name="Zhou C."/>
            <person name="Zhu D."/>
            <person name="Lee S."/>
            <person name="Bess C."/>
            <person name="Blankenburg K."/>
            <person name="Forbes L."/>
            <person name="Fu Q."/>
            <person name="Gubbala S."/>
            <person name="Hirani K."/>
            <person name="Jayaseelan J.C."/>
            <person name="Lara F."/>
            <person name="Munidasa M."/>
            <person name="Palculict T."/>
            <person name="Patil S."/>
            <person name="Pu L.-L."/>
            <person name="Saada N."/>
            <person name="Tang L."/>
            <person name="Weissenberger G."/>
            <person name="Zhu Y."/>
            <person name="Hemphill L."/>
            <person name="Shang Y."/>
            <person name="Youmans B."/>
            <person name="Ayvaz T."/>
            <person name="Ross M."/>
            <person name="Santibanez J."/>
            <person name="Aqrawi P."/>
            <person name="Gross S."/>
            <person name="Joshi V."/>
            <person name="Fowler G."/>
            <person name="Nazareth L."/>
            <person name="Reid J."/>
            <person name="Worley K."/>
            <person name="Petrosino J."/>
            <person name="Highlander S."/>
            <person name="Gibbs R."/>
        </authorList>
    </citation>
    <scope>NUCLEOTIDE SEQUENCE [LARGE SCALE GENOMIC DNA]</scope>
    <source>
        <strain evidence="1 2">SK1056</strain>
    </source>
</reference>